<dbReference type="EMBL" id="JAQSGK010000046">
    <property type="protein sequence ID" value="MEE6716734.1"/>
    <property type="molecule type" value="Genomic_DNA"/>
</dbReference>
<keyword evidence="2" id="KW-1185">Reference proteome</keyword>
<name>A0ABU7T289_9LACO</name>
<evidence type="ECO:0000313" key="2">
    <source>
        <dbReference type="Proteomes" id="UP001330016"/>
    </source>
</evidence>
<organism evidence="1 2">
    <name type="scientific">Schleiferilactobacillus harbinensis</name>
    <dbReference type="NCBI Taxonomy" id="304207"/>
    <lineage>
        <taxon>Bacteria</taxon>
        <taxon>Bacillati</taxon>
        <taxon>Bacillota</taxon>
        <taxon>Bacilli</taxon>
        <taxon>Lactobacillales</taxon>
        <taxon>Lactobacillaceae</taxon>
        <taxon>Schleiferilactobacillus</taxon>
    </lineage>
</organism>
<dbReference type="RefSeq" id="WP_331244310.1">
    <property type="nucleotide sequence ID" value="NZ_JAQSGJ010000046.1"/>
</dbReference>
<dbReference type="Proteomes" id="UP001330016">
    <property type="component" value="Unassembled WGS sequence"/>
</dbReference>
<proteinExistence type="predicted"/>
<sequence length="227" mass="25720">MSFPMSAHLRSFHLHVLDQTHQFGLEVEDMSDDELRHFKPDKIVRINGQEVWLFPQSDYPKISDWFTTKTKAQAKTVSDVGFFPVLLAQAIHLPWPWAPETPMIITMDNYPELASVLLAAHIRLDDHYRLVLPSAQYSQLATLIAAIDQIDEAKEKLTNPDRIKSPMPFKLPELTKIAQVMDGLPRMLWYVVTASVDAHGGQAFEETFPGPLTIHSDGTQDGVTIEF</sequence>
<evidence type="ECO:0000313" key="1">
    <source>
        <dbReference type="EMBL" id="MEE6716734.1"/>
    </source>
</evidence>
<accession>A0ABU7T289</accession>
<gene>
    <name evidence="1" type="ORF">PS435_12820</name>
</gene>
<reference evidence="1 2" key="1">
    <citation type="submission" date="2023-02" db="EMBL/GenBank/DDBJ databases">
        <title>The predominant lactic acid bacteria and yeasts involved in the spontaneous fermentation of millet during the production of the traditional porridge Hausa koko in Ghana.</title>
        <authorList>
            <person name="Atter A."/>
            <person name="Diaz M."/>
        </authorList>
    </citation>
    <scope>NUCLEOTIDE SEQUENCE [LARGE SCALE GENOMIC DNA]</scope>
    <source>
        <strain evidence="1 2">FI11640</strain>
    </source>
</reference>
<comment type="caution">
    <text evidence="1">The sequence shown here is derived from an EMBL/GenBank/DDBJ whole genome shotgun (WGS) entry which is preliminary data.</text>
</comment>
<protein>
    <submittedName>
        <fullName evidence="1">Uncharacterized protein</fullName>
    </submittedName>
</protein>